<accession>A0AAJ0HN01</accession>
<evidence type="ECO:0000313" key="2">
    <source>
        <dbReference type="EMBL" id="KAK3357723.1"/>
    </source>
</evidence>
<organism evidence="2 3">
    <name type="scientific">Lasiosphaeria hispida</name>
    <dbReference type="NCBI Taxonomy" id="260671"/>
    <lineage>
        <taxon>Eukaryota</taxon>
        <taxon>Fungi</taxon>
        <taxon>Dikarya</taxon>
        <taxon>Ascomycota</taxon>
        <taxon>Pezizomycotina</taxon>
        <taxon>Sordariomycetes</taxon>
        <taxon>Sordariomycetidae</taxon>
        <taxon>Sordariales</taxon>
        <taxon>Lasiosphaeriaceae</taxon>
        <taxon>Lasiosphaeria</taxon>
    </lineage>
</organism>
<keyword evidence="3" id="KW-1185">Reference proteome</keyword>
<proteinExistence type="predicted"/>
<comment type="caution">
    <text evidence="2">The sequence shown here is derived from an EMBL/GenBank/DDBJ whole genome shotgun (WGS) entry which is preliminary data.</text>
</comment>
<evidence type="ECO:0000313" key="3">
    <source>
        <dbReference type="Proteomes" id="UP001275084"/>
    </source>
</evidence>
<evidence type="ECO:0000256" key="1">
    <source>
        <dbReference type="SAM" id="MobiDB-lite"/>
    </source>
</evidence>
<name>A0AAJ0HN01_9PEZI</name>
<gene>
    <name evidence="2" type="ORF">B0T25DRAFT_604689</name>
</gene>
<feature type="region of interest" description="Disordered" evidence="1">
    <location>
        <begin position="104"/>
        <end position="218"/>
    </location>
</feature>
<dbReference type="AlphaFoldDB" id="A0AAJ0HN01"/>
<feature type="compositionally biased region" description="Basic and acidic residues" evidence="1">
    <location>
        <begin position="327"/>
        <end position="348"/>
    </location>
</feature>
<sequence>GTPAATALDPQYLSTYQLRPAPRKTSIPARTTNHPLISPPGLATCPSSGRITRTIRYLPAQTEDREQFSHPPTIHTPPTHEEPFKMEGGWANYTGLSYSGVGYHNQNNRGSEHGNRRALTAEENYPNRGSRYDPSNDENELHHCDSSNEDEDQLHRRGTQRPASPHPLGPLDFSNSPDGGSPAGNDRHHQKKVGGKTTGNAKTDCVKTGRRRKDARDREDERHVWSDYEMQTVLALICKGVHLQPGGTLTFATQLNEALNGNKGNCLDNDIDLQDVETLLNWVYQKKRGALKFIERQKPQRLTRLATRVFSRNLPFDGSKKEWLVEGRRDQEAAERSEKFRRLRREEDGATIPRKGRVLENYPSNGAAQFRRMYEGGKR</sequence>
<reference evidence="2" key="2">
    <citation type="submission" date="2023-06" db="EMBL/GenBank/DDBJ databases">
        <authorList>
            <consortium name="Lawrence Berkeley National Laboratory"/>
            <person name="Haridas S."/>
            <person name="Hensen N."/>
            <person name="Bonometti L."/>
            <person name="Westerberg I."/>
            <person name="Brannstrom I.O."/>
            <person name="Guillou S."/>
            <person name="Cros-Aarteil S."/>
            <person name="Calhoun S."/>
            <person name="Kuo A."/>
            <person name="Mondo S."/>
            <person name="Pangilinan J."/>
            <person name="Riley R."/>
            <person name="Labutti K."/>
            <person name="Andreopoulos B."/>
            <person name="Lipzen A."/>
            <person name="Chen C."/>
            <person name="Yanf M."/>
            <person name="Daum C."/>
            <person name="Ng V."/>
            <person name="Clum A."/>
            <person name="Steindorff A."/>
            <person name="Ohm R."/>
            <person name="Martin F."/>
            <person name="Silar P."/>
            <person name="Natvig D."/>
            <person name="Lalanne C."/>
            <person name="Gautier V."/>
            <person name="Ament-Velasquez S.L."/>
            <person name="Kruys A."/>
            <person name="Hutchinson M.I."/>
            <person name="Powell A.J."/>
            <person name="Barry K."/>
            <person name="Miller A.N."/>
            <person name="Grigoriev I.V."/>
            <person name="Debuchy R."/>
            <person name="Gladieux P."/>
            <person name="Thoren M.H."/>
            <person name="Johannesson H."/>
        </authorList>
    </citation>
    <scope>NUCLEOTIDE SEQUENCE</scope>
    <source>
        <strain evidence="2">CBS 955.72</strain>
    </source>
</reference>
<feature type="region of interest" description="Disordered" evidence="1">
    <location>
        <begin position="61"/>
        <end position="88"/>
    </location>
</feature>
<feature type="non-terminal residue" evidence="2">
    <location>
        <position position="1"/>
    </location>
</feature>
<dbReference type="EMBL" id="JAUIQD010000003">
    <property type="protein sequence ID" value="KAK3357723.1"/>
    <property type="molecule type" value="Genomic_DNA"/>
</dbReference>
<dbReference type="Proteomes" id="UP001275084">
    <property type="component" value="Unassembled WGS sequence"/>
</dbReference>
<reference evidence="2" key="1">
    <citation type="journal article" date="2023" name="Mol. Phylogenet. Evol.">
        <title>Genome-scale phylogeny and comparative genomics of the fungal order Sordariales.</title>
        <authorList>
            <person name="Hensen N."/>
            <person name="Bonometti L."/>
            <person name="Westerberg I."/>
            <person name="Brannstrom I.O."/>
            <person name="Guillou S."/>
            <person name="Cros-Aarteil S."/>
            <person name="Calhoun S."/>
            <person name="Haridas S."/>
            <person name="Kuo A."/>
            <person name="Mondo S."/>
            <person name="Pangilinan J."/>
            <person name="Riley R."/>
            <person name="LaButti K."/>
            <person name="Andreopoulos B."/>
            <person name="Lipzen A."/>
            <person name="Chen C."/>
            <person name="Yan M."/>
            <person name="Daum C."/>
            <person name="Ng V."/>
            <person name="Clum A."/>
            <person name="Steindorff A."/>
            <person name="Ohm R.A."/>
            <person name="Martin F."/>
            <person name="Silar P."/>
            <person name="Natvig D.O."/>
            <person name="Lalanne C."/>
            <person name="Gautier V."/>
            <person name="Ament-Velasquez S.L."/>
            <person name="Kruys A."/>
            <person name="Hutchinson M.I."/>
            <person name="Powell A.J."/>
            <person name="Barry K."/>
            <person name="Miller A.N."/>
            <person name="Grigoriev I.V."/>
            <person name="Debuchy R."/>
            <person name="Gladieux P."/>
            <person name="Hiltunen Thoren M."/>
            <person name="Johannesson H."/>
        </authorList>
    </citation>
    <scope>NUCLEOTIDE SEQUENCE</scope>
    <source>
        <strain evidence="2">CBS 955.72</strain>
    </source>
</reference>
<feature type="region of interest" description="Disordered" evidence="1">
    <location>
        <begin position="327"/>
        <end position="361"/>
    </location>
</feature>
<protein>
    <submittedName>
        <fullName evidence="2">Uncharacterized protein</fullName>
    </submittedName>
</protein>